<gene>
    <name evidence="2" type="ORF">G2W53_029330</name>
</gene>
<evidence type="ECO:0000256" key="1">
    <source>
        <dbReference type="SAM" id="MobiDB-lite"/>
    </source>
</evidence>
<sequence>MPYVSDGVRFFPCELIDEGRVNHIFVCHATCLPYLTIPVIEICAQITEVQQDSVGRDYILEVPLQTVMSQEFLRSQPAADDDEYGGAIKEVERLLSMSTAAPNDDIGDEEYEDQLMGNDIEDEDYEEEDPDYEREDHYQYEEVDVGHVGSSSATEFRPTPHQSQINLSGVRGAPYDGDITGISTWTEDEDLRSGVRASYRVDLQLWKISRYSGPHNCVSTAIAKDHPKLDSDMIAGIIAYLVANKLWVYGSWIASYDKLMGWMAAVQQAMPGIAVSFQIVDMPGNNTQNSRLNWTTLLSPNMSTVWNEAVVLIMACSIAVIQPISFSYEATHLPYTRATVLCFPRHAFLYETVKPRAFFIVSFTSEMGMSALLATKSAIISAIISESSLGWSFVIAVDAQLWGLPYLEIIHS</sequence>
<evidence type="ECO:0000313" key="2">
    <source>
        <dbReference type="EMBL" id="KAF7815361.1"/>
    </source>
</evidence>
<keyword evidence="3" id="KW-1185">Reference proteome</keyword>
<dbReference type="Proteomes" id="UP000634136">
    <property type="component" value="Unassembled WGS sequence"/>
</dbReference>
<dbReference type="EMBL" id="JAAIUW010000009">
    <property type="protein sequence ID" value="KAF7815361.1"/>
    <property type="molecule type" value="Genomic_DNA"/>
</dbReference>
<accession>A0A834WDM1</accession>
<proteinExistence type="predicted"/>
<protein>
    <submittedName>
        <fullName evidence="2">Uncharacterized protein</fullName>
    </submittedName>
</protein>
<organism evidence="2 3">
    <name type="scientific">Senna tora</name>
    <dbReference type="NCBI Taxonomy" id="362788"/>
    <lineage>
        <taxon>Eukaryota</taxon>
        <taxon>Viridiplantae</taxon>
        <taxon>Streptophyta</taxon>
        <taxon>Embryophyta</taxon>
        <taxon>Tracheophyta</taxon>
        <taxon>Spermatophyta</taxon>
        <taxon>Magnoliopsida</taxon>
        <taxon>eudicotyledons</taxon>
        <taxon>Gunneridae</taxon>
        <taxon>Pentapetalae</taxon>
        <taxon>rosids</taxon>
        <taxon>fabids</taxon>
        <taxon>Fabales</taxon>
        <taxon>Fabaceae</taxon>
        <taxon>Caesalpinioideae</taxon>
        <taxon>Cassia clade</taxon>
        <taxon>Senna</taxon>
    </lineage>
</organism>
<dbReference type="OrthoDB" id="1410710at2759"/>
<comment type="caution">
    <text evidence="2">The sequence shown here is derived from an EMBL/GenBank/DDBJ whole genome shotgun (WGS) entry which is preliminary data.</text>
</comment>
<dbReference type="AlphaFoldDB" id="A0A834WDM1"/>
<evidence type="ECO:0000313" key="3">
    <source>
        <dbReference type="Proteomes" id="UP000634136"/>
    </source>
</evidence>
<feature type="region of interest" description="Disordered" evidence="1">
    <location>
        <begin position="150"/>
        <end position="170"/>
    </location>
</feature>
<reference evidence="2" key="1">
    <citation type="submission" date="2020-09" db="EMBL/GenBank/DDBJ databases">
        <title>Genome-Enabled Discovery of Anthraquinone Biosynthesis in Senna tora.</title>
        <authorList>
            <person name="Kang S.-H."/>
            <person name="Pandey R.P."/>
            <person name="Lee C.-M."/>
            <person name="Sim J.-S."/>
            <person name="Jeong J.-T."/>
            <person name="Choi B.-S."/>
            <person name="Jung M."/>
            <person name="Ginzburg D."/>
            <person name="Zhao K."/>
            <person name="Won S.Y."/>
            <person name="Oh T.-J."/>
            <person name="Yu Y."/>
            <person name="Kim N.-H."/>
            <person name="Lee O.R."/>
            <person name="Lee T.-H."/>
            <person name="Bashyal P."/>
            <person name="Kim T.-S."/>
            <person name="Lee W.-H."/>
            <person name="Kawkins C."/>
            <person name="Kim C.-K."/>
            <person name="Kim J.S."/>
            <person name="Ahn B.O."/>
            <person name="Rhee S.Y."/>
            <person name="Sohng J.K."/>
        </authorList>
    </citation>
    <scope>NUCLEOTIDE SEQUENCE</scope>
    <source>
        <tissue evidence="2">Leaf</tissue>
    </source>
</reference>
<feature type="compositionally biased region" description="Polar residues" evidence="1">
    <location>
        <begin position="150"/>
        <end position="167"/>
    </location>
</feature>
<name>A0A834WDM1_9FABA</name>